<dbReference type="EMBL" id="SEZK01000004">
    <property type="protein sequence ID" value="RYU53331.1"/>
    <property type="molecule type" value="Genomic_DNA"/>
</dbReference>
<organism evidence="1 3">
    <name type="scientific">Aliivibrio finisterrensis</name>
    <dbReference type="NCBI Taxonomy" id="511998"/>
    <lineage>
        <taxon>Bacteria</taxon>
        <taxon>Pseudomonadati</taxon>
        <taxon>Pseudomonadota</taxon>
        <taxon>Gammaproteobacteria</taxon>
        <taxon>Vibrionales</taxon>
        <taxon>Vibrionaceae</taxon>
        <taxon>Aliivibrio</taxon>
    </lineage>
</organism>
<comment type="caution">
    <text evidence="1">The sequence shown here is derived from an EMBL/GenBank/DDBJ whole genome shotgun (WGS) entry which is preliminary data.</text>
</comment>
<evidence type="ECO:0000313" key="3">
    <source>
        <dbReference type="Proteomes" id="UP000294063"/>
    </source>
</evidence>
<reference evidence="3 4" key="1">
    <citation type="submission" date="2019-02" db="EMBL/GenBank/DDBJ databases">
        <title>Genome sequences of Aliivibrio finisterrensis strains from farmed Atlantic salmon.</title>
        <authorList>
            <person name="Bowman J.P."/>
        </authorList>
    </citation>
    <scope>NUCLEOTIDE SEQUENCE [LARGE SCALE GENOMIC DNA]</scope>
    <source>
        <strain evidence="2 4">A21</strain>
        <strain evidence="1 3">A46</strain>
    </source>
</reference>
<accession>A0A4Q5L0H7</accession>
<dbReference type="RefSeq" id="WP_130066368.1">
    <property type="nucleotide sequence ID" value="NZ_SEZK01000004.1"/>
</dbReference>
<evidence type="ECO:0000313" key="2">
    <source>
        <dbReference type="EMBL" id="RYU65838.1"/>
    </source>
</evidence>
<dbReference type="Proteomes" id="UP000294166">
    <property type="component" value="Unassembled WGS sequence"/>
</dbReference>
<dbReference type="Proteomes" id="UP000294063">
    <property type="component" value="Unassembled WGS sequence"/>
</dbReference>
<gene>
    <name evidence="2" type="ORF">ERW53_04690</name>
    <name evidence="1" type="ORF">ERW57_04170</name>
</gene>
<protein>
    <submittedName>
        <fullName evidence="1">Uncharacterized protein</fullName>
    </submittedName>
</protein>
<keyword evidence="4" id="KW-1185">Reference proteome</keyword>
<evidence type="ECO:0000313" key="1">
    <source>
        <dbReference type="EMBL" id="RYU53331.1"/>
    </source>
</evidence>
<dbReference type="AlphaFoldDB" id="A0A4Q5L0H7"/>
<sequence length="71" mass="8377">MNELIQQLEIAERRRTVQSRVVIRCYEEMKKSMLKKAIAKDLEPVHELMNLFSEEMNAQNELLMKLAEGVK</sequence>
<evidence type="ECO:0000313" key="4">
    <source>
        <dbReference type="Proteomes" id="UP000294166"/>
    </source>
</evidence>
<name>A0A4Q5L0H7_9GAMM</name>
<dbReference type="EMBL" id="SEZN01000006">
    <property type="protein sequence ID" value="RYU65838.1"/>
    <property type="molecule type" value="Genomic_DNA"/>
</dbReference>
<proteinExistence type="predicted"/>